<keyword evidence="3" id="KW-1185">Reference proteome</keyword>
<feature type="compositionally biased region" description="Gly residues" evidence="1">
    <location>
        <begin position="1"/>
        <end position="15"/>
    </location>
</feature>
<reference evidence="2 3" key="1">
    <citation type="submission" date="2019-03" db="EMBL/GenBank/DDBJ databases">
        <title>First draft genome of Liparis tanakae, snailfish: a comprehensive survey of snailfish specific genes.</title>
        <authorList>
            <person name="Kim W."/>
            <person name="Song I."/>
            <person name="Jeong J.-H."/>
            <person name="Kim D."/>
            <person name="Kim S."/>
            <person name="Ryu S."/>
            <person name="Song J.Y."/>
            <person name="Lee S.K."/>
        </authorList>
    </citation>
    <scope>NUCLEOTIDE SEQUENCE [LARGE SCALE GENOMIC DNA]</scope>
    <source>
        <tissue evidence="2">Muscle</tissue>
    </source>
</reference>
<gene>
    <name evidence="2" type="ORF">EYF80_057862</name>
</gene>
<accession>A0A4Z2ETL5</accession>
<feature type="region of interest" description="Disordered" evidence="1">
    <location>
        <begin position="1"/>
        <end position="43"/>
    </location>
</feature>
<evidence type="ECO:0000313" key="2">
    <source>
        <dbReference type="EMBL" id="TNN31980.1"/>
    </source>
</evidence>
<proteinExistence type="predicted"/>
<dbReference type="EMBL" id="SRLO01003009">
    <property type="protein sequence ID" value="TNN31980.1"/>
    <property type="molecule type" value="Genomic_DNA"/>
</dbReference>
<protein>
    <submittedName>
        <fullName evidence="2">Uncharacterized protein</fullName>
    </submittedName>
</protein>
<organism evidence="2 3">
    <name type="scientific">Liparis tanakae</name>
    <name type="common">Tanaka's snailfish</name>
    <dbReference type="NCBI Taxonomy" id="230148"/>
    <lineage>
        <taxon>Eukaryota</taxon>
        <taxon>Metazoa</taxon>
        <taxon>Chordata</taxon>
        <taxon>Craniata</taxon>
        <taxon>Vertebrata</taxon>
        <taxon>Euteleostomi</taxon>
        <taxon>Actinopterygii</taxon>
        <taxon>Neopterygii</taxon>
        <taxon>Teleostei</taxon>
        <taxon>Neoteleostei</taxon>
        <taxon>Acanthomorphata</taxon>
        <taxon>Eupercaria</taxon>
        <taxon>Perciformes</taxon>
        <taxon>Cottioidei</taxon>
        <taxon>Cottales</taxon>
        <taxon>Liparidae</taxon>
        <taxon>Liparis</taxon>
    </lineage>
</organism>
<name>A0A4Z2ETL5_9TELE</name>
<dbReference type="AlphaFoldDB" id="A0A4Z2ETL5"/>
<dbReference type="Proteomes" id="UP000314294">
    <property type="component" value="Unassembled WGS sequence"/>
</dbReference>
<sequence length="107" mass="10873">MAGGEGGGGGGGGGEGGRKPGKGVTKAGRTTDPSPPSHTECLVIPAGTYSSSLQYRRRPLEGSRALLFIMSVKVLTASPLQSQCRPLEGSIALLLQLLPCSSTVHVL</sequence>
<evidence type="ECO:0000313" key="3">
    <source>
        <dbReference type="Proteomes" id="UP000314294"/>
    </source>
</evidence>
<comment type="caution">
    <text evidence="2">The sequence shown here is derived from an EMBL/GenBank/DDBJ whole genome shotgun (WGS) entry which is preliminary data.</text>
</comment>
<evidence type="ECO:0000256" key="1">
    <source>
        <dbReference type="SAM" id="MobiDB-lite"/>
    </source>
</evidence>